<protein>
    <recommendedName>
        <fullName evidence="2">AG1 protein</fullName>
    </recommendedName>
</protein>
<sequence>MSFEEEWRQAHASAAANVAMRLNRADNGPSGANAPGAADLSVQRDDLGVVGGDAFKLHDGLKRDGNHARESTGAAATALSARNFTSGGELAKVRAKWDTQLRTLSDACAQISNHLDYSMAAHAKDDERVGGELIAVSRIDEYLK</sequence>
<gene>
    <name evidence="1" type="ORF">OHV25_22560</name>
</gene>
<evidence type="ECO:0008006" key="2">
    <source>
        <dbReference type="Google" id="ProtNLM"/>
    </source>
</evidence>
<dbReference type="EMBL" id="CP108253">
    <property type="protein sequence ID" value="WTU42156.1"/>
    <property type="molecule type" value="Genomic_DNA"/>
</dbReference>
<proteinExistence type="predicted"/>
<reference evidence="1" key="1">
    <citation type="submission" date="2022-10" db="EMBL/GenBank/DDBJ databases">
        <title>The complete genomes of actinobacterial strains from the NBC collection.</title>
        <authorList>
            <person name="Joergensen T.S."/>
            <person name="Alvarez Arevalo M."/>
            <person name="Sterndorff E.B."/>
            <person name="Faurdal D."/>
            <person name="Vuksanovic O."/>
            <person name="Mourched A.-S."/>
            <person name="Charusanti P."/>
            <person name="Shaw S."/>
            <person name="Blin K."/>
            <person name="Weber T."/>
        </authorList>
    </citation>
    <scope>NUCLEOTIDE SEQUENCE</scope>
    <source>
        <strain evidence="1">NBC_00060</strain>
    </source>
</reference>
<dbReference type="AlphaFoldDB" id="A0AAU2H1Y1"/>
<organism evidence="1">
    <name type="scientific">Streptomyces sp. NBC_00060</name>
    <dbReference type="NCBI Taxonomy" id="2975636"/>
    <lineage>
        <taxon>Bacteria</taxon>
        <taxon>Bacillati</taxon>
        <taxon>Actinomycetota</taxon>
        <taxon>Actinomycetes</taxon>
        <taxon>Kitasatosporales</taxon>
        <taxon>Streptomycetaceae</taxon>
        <taxon>Streptomyces</taxon>
    </lineage>
</organism>
<name>A0AAU2H1Y1_9ACTN</name>
<evidence type="ECO:0000313" key="1">
    <source>
        <dbReference type="EMBL" id="WTU42156.1"/>
    </source>
</evidence>
<accession>A0AAU2H1Y1</accession>